<dbReference type="AlphaFoldDB" id="A0A5C6FWP1"/>
<sequence length="76" mass="8839">MPWNIGWWVAGDTTRMFSFNKRQVAFGDPLVPNRVSHHRTVKKLVNIRARSHIQSATAKVPIDVIDRVFCRYSDIM</sequence>
<proteinExistence type="predicted"/>
<dbReference type="EMBL" id="SJPZ01000001">
    <property type="protein sequence ID" value="TWU65443.1"/>
    <property type="molecule type" value="Genomic_DNA"/>
</dbReference>
<gene>
    <name evidence="1" type="ORF">V7x_09900</name>
</gene>
<reference evidence="1 2" key="1">
    <citation type="submission" date="2019-02" db="EMBL/GenBank/DDBJ databases">
        <title>Deep-cultivation of Planctomycetes and their phenomic and genomic characterization uncovers novel biology.</title>
        <authorList>
            <person name="Wiegand S."/>
            <person name="Jogler M."/>
            <person name="Boedeker C."/>
            <person name="Pinto D."/>
            <person name="Vollmers J."/>
            <person name="Rivas-Marin E."/>
            <person name="Kohn T."/>
            <person name="Peeters S.H."/>
            <person name="Heuer A."/>
            <person name="Rast P."/>
            <person name="Oberbeckmann S."/>
            <person name="Bunk B."/>
            <person name="Jeske O."/>
            <person name="Meyerdierks A."/>
            <person name="Storesund J.E."/>
            <person name="Kallscheuer N."/>
            <person name="Luecker S."/>
            <person name="Lage O.M."/>
            <person name="Pohl T."/>
            <person name="Merkel B.J."/>
            <person name="Hornburger P."/>
            <person name="Mueller R.-W."/>
            <person name="Bruemmer F."/>
            <person name="Labrenz M."/>
            <person name="Spormann A.M."/>
            <person name="Op Den Camp H."/>
            <person name="Overmann J."/>
            <person name="Amann R."/>
            <person name="Jetten M.S.M."/>
            <person name="Mascher T."/>
            <person name="Medema M.H."/>
            <person name="Devos D.P."/>
            <person name="Kaster A.-K."/>
            <person name="Ovreas L."/>
            <person name="Rohde M."/>
            <person name="Galperin M.Y."/>
            <person name="Jogler C."/>
        </authorList>
    </citation>
    <scope>NUCLEOTIDE SEQUENCE [LARGE SCALE GENOMIC DNA]</scope>
    <source>
        <strain evidence="1 2">V7</strain>
    </source>
</reference>
<name>A0A5C6FWP1_9PLAN</name>
<evidence type="ECO:0000313" key="2">
    <source>
        <dbReference type="Proteomes" id="UP000316476"/>
    </source>
</evidence>
<accession>A0A5C6FWP1</accession>
<protein>
    <submittedName>
        <fullName evidence="1">Uncharacterized protein</fullName>
    </submittedName>
</protein>
<dbReference type="Proteomes" id="UP000316476">
    <property type="component" value="Unassembled WGS sequence"/>
</dbReference>
<comment type="caution">
    <text evidence="1">The sequence shown here is derived from an EMBL/GenBank/DDBJ whole genome shotgun (WGS) entry which is preliminary data.</text>
</comment>
<organism evidence="1 2">
    <name type="scientific">Crateriforma conspicua</name>
    <dbReference type="NCBI Taxonomy" id="2527996"/>
    <lineage>
        <taxon>Bacteria</taxon>
        <taxon>Pseudomonadati</taxon>
        <taxon>Planctomycetota</taxon>
        <taxon>Planctomycetia</taxon>
        <taxon>Planctomycetales</taxon>
        <taxon>Planctomycetaceae</taxon>
        <taxon>Crateriforma</taxon>
    </lineage>
</organism>
<evidence type="ECO:0000313" key="1">
    <source>
        <dbReference type="EMBL" id="TWU65443.1"/>
    </source>
</evidence>